<evidence type="ECO:0000313" key="1">
    <source>
        <dbReference type="EMBL" id="OZI35959.1"/>
    </source>
</evidence>
<dbReference type="EMBL" id="NEVR01000004">
    <property type="protein sequence ID" value="OZI58627.1"/>
    <property type="molecule type" value="Genomic_DNA"/>
</dbReference>
<dbReference type="RefSeq" id="WP_094826767.1">
    <property type="nucleotide sequence ID" value="NZ_NEVL01000003.1"/>
</dbReference>
<dbReference type="SUPFAM" id="SSF48452">
    <property type="entry name" value="TPR-like"/>
    <property type="match status" value="1"/>
</dbReference>
<evidence type="ECO:0000313" key="3">
    <source>
        <dbReference type="Proteomes" id="UP000216354"/>
    </source>
</evidence>
<organism evidence="1 4">
    <name type="scientific">Bordetella genomosp. 1</name>
    <dbReference type="NCBI Taxonomy" id="1395607"/>
    <lineage>
        <taxon>Bacteria</taxon>
        <taxon>Pseudomonadati</taxon>
        <taxon>Pseudomonadota</taxon>
        <taxon>Betaproteobacteria</taxon>
        <taxon>Burkholderiales</taxon>
        <taxon>Alcaligenaceae</taxon>
        <taxon>Bordetella</taxon>
    </lineage>
</organism>
<dbReference type="Proteomes" id="UP000216354">
    <property type="component" value="Unassembled WGS sequence"/>
</dbReference>
<dbReference type="AlphaFoldDB" id="A0A261SEY0"/>
<accession>A0A261SEY0</accession>
<evidence type="ECO:0000313" key="2">
    <source>
        <dbReference type="EMBL" id="OZI58627.1"/>
    </source>
</evidence>
<dbReference type="Proteomes" id="UP000217005">
    <property type="component" value="Unassembled WGS sequence"/>
</dbReference>
<dbReference type="OrthoDB" id="5704732at2"/>
<name>A0A261SEY0_9BORD</name>
<gene>
    <name evidence="2" type="ORF">CAL27_18235</name>
    <name evidence="1" type="ORF">CEG14_13020</name>
</gene>
<comment type="caution">
    <text evidence="1">The sequence shown here is derived from an EMBL/GenBank/DDBJ whole genome shotgun (WGS) entry which is preliminary data.</text>
</comment>
<dbReference type="EMBL" id="NEVL01000003">
    <property type="protein sequence ID" value="OZI35959.1"/>
    <property type="molecule type" value="Genomic_DNA"/>
</dbReference>
<reference evidence="1 4" key="2">
    <citation type="submission" date="2017-05" db="EMBL/GenBank/DDBJ databases">
        <title>Complete and WGS of Bordetella genogroups.</title>
        <authorList>
            <person name="Spilker T."/>
            <person name="LiPuma J."/>
        </authorList>
    </citation>
    <scope>NUCLEOTIDE SEQUENCE [LARGE SCALE GENOMIC DNA]</scope>
    <source>
        <strain evidence="1 4">AU17610</strain>
    </source>
</reference>
<evidence type="ECO:0008006" key="5">
    <source>
        <dbReference type="Google" id="ProtNLM"/>
    </source>
</evidence>
<keyword evidence="3" id="KW-1185">Reference proteome</keyword>
<proteinExistence type="predicted"/>
<dbReference type="InterPro" id="IPR011990">
    <property type="entry name" value="TPR-like_helical_dom_sf"/>
</dbReference>
<reference evidence="2 3" key="1">
    <citation type="submission" date="2017-05" db="EMBL/GenBank/DDBJ databases">
        <title>Complete and WGS of Bordetella genogroups.</title>
        <authorList>
            <person name="Spilker T."/>
            <person name="Lipuma J."/>
        </authorList>
    </citation>
    <scope>NUCLEOTIDE SEQUENCE [LARGE SCALE GENOMIC DNA]</scope>
    <source>
        <strain evidence="2 3">AU9795</strain>
    </source>
</reference>
<sequence length="100" mass="10532">MTAPAMHQVNKALMLLDRGAGPCAQAALRRAIDMAEAAGQPAIRVQAQVILGECLLEAGERDAARALLAQALAAELGERAEVVAYELERAREMLRGLGPA</sequence>
<evidence type="ECO:0000313" key="4">
    <source>
        <dbReference type="Proteomes" id="UP000217005"/>
    </source>
</evidence>
<protein>
    <recommendedName>
        <fullName evidence="5">Type III secretion protein</fullName>
    </recommendedName>
</protein>